<name>A0A8B6G136_MYTGA</name>
<comment type="caution">
    <text evidence="3">The sequence shown here is derived from an EMBL/GenBank/DDBJ whole genome shotgun (WGS) entry which is preliminary data.</text>
</comment>
<feature type="domain" description="DUF6570" evidence="2">
    <location>
        <begin position="148"/>
        <end position="192"/>
    </location>
</feature>
<dbReference type="Proteomes" id="UP000596742">
    <property type="component" value="Unassembled WGS sequence"/>
</dbReference>
<keyword evidence="4" id="KW-1185">Reference proteome</keyword>
<dbReference type="OrthoDB" id="10063525at2759"/>
<protein>
    <recommendedName>
        <fullName evidence="2">DUF6570 domain-containing protein</fullName>
    </recommendedName>
</protein>
<dbReference type="EMBL" id="UYJE01007719">
    <property type="protein sequence ID" value="VDI57227.1"/>
    <property type="molecule type" value="Genomic_DNA"/>
</dbReference>
<reference evidence="3" key="1">
    <citation type="submission" date="2018-11" db="EMBL/GenBank/DDBJ databases">
        <authorList>
            <person name="Alioto T."/>
            <person name="Alioto T."/>
        </authorList>
    </citation>
    <scope>NUCLEOTIDE SEQUENCE</scope>
</reference>
<organism evidence="3 4">
    <name type="scientific">Mytilus galloprovincialis</name>
    <name type="common">Mediterranean mussel</name>
    <dbReference type="NCBI Taxonomy" id="29158"/>
    <lineage>
        <taxon>Eukaryota</taxon>
        <taxon>Metazoa</taxon>
        <taxon>Spiralia</taxon>
        <taxon>Lophotrochozoa</taxon>
        <taxon>Mollusca</taxon>
        <taxon>Bivalvia</taxon>
        <taxon>Autobranchia</taxon>
        <taxon>Pteriomorphia</taxon>
        <taxon>Mytilida</taxon>
        <taxon>Mytiloidea</taxon>
        <taxon>Mytilidae</taxon>
        <taxon>Mytilinae</taxon>
        <taxon>Mytilus</taxon>
    </lineage>
</organism>
<evidence type="ECO:0000313" key="4">
    <source>
        <dbReference type="Proteomes" id="UP000596742"/>
    </source>
</evidence>
<feature type="region of interest" description="Disordered" evidence="1">
    <location>
        <begin position="1"/>
        <end position="36"/>
    </location>
</feature>
<gene>
    <name evidence="3" type="ORF">MGAL_10B017282</name>
</gene>
<feature type="compositionally biased region" description="Basic and acidic residues" evidence="1">
    <location>
        <begin position="1"/>
        <end position="29"/>
    </location>
</feature>
<dbReference type="Pfam" id="PF20209">
    <property type="entry name" value="DUF6570"/>
    <property type="match status" value="1"/>
</dbReference>
<dbReference type="AlphaFoldDB" id="A0A8B6G136"/>
<proteinExistence type="predicted"/>
<evidence type="ECO:0000313" key="3">
    <source>
        <dbReference type="EMBL" id="VDI57227.1"/>
    </source>
</evidence>
<evidence type="ECO:0000259" key="2">
    <source>
        <dbReference type="Pfam" id="PF20209"/>
    </source>
</evidence>
<dbReference type="InterPro" id="IPR046700">
    <property type="entry name" value="DUF6570"/>
</dbReference>
<evidence type="ECO:0000256" key="1">
    <source>
        <dbReference type="SAM" id="MobiDB-lite"/>
    </source>
</evidence>
<accession>A0A8B6G136</accession>
<sequence length="203" mass="24282">MNYRKHESQRDFHRKQEYRSHPENLEHERLKKHSSRQNKLDIDRCYDKTVKSTKEKNIDFTDHEKKLKKKRVQGITLDACIRNFKTKINDGPTYICTSCEQTWFCDSVVNSKTVKMTTPANMSHCFTNFKSVQDIEWICHTCLNAIKKQRIPRFSIANKMGFPQRPKELNLYPLEERLLSLRIPFMQIRQLPRVDSYQLKAML</sequence>